<keyword evidence="3" id="KW-1185">Reference proteome</keyword>
<reference evidence="3" key="1">
    <citation type="journal article" date="2015" name="Proc. Natl. Acad. Sci. U.S.A.">
        <title>Genome sequence of the Asian Tiger mosquito, Aedes albopictus, reveals insights into its biology, genetics, and evolution.</title>
        <authorList>
            <person name="Chen X.G."/>
            <person name="Jiang X."/>
            <person name="Gu J."/>
            <person name="Xu M."/>
            <person name="Wu Y."/>
            <person name="Deng Y."/>
            <person name="Zhang C."/>
            <person name="Bonizzoni M."/>
            <person name="Dermauw W."/>
            <person name="Vontas J."/>
            <person name="Armbruster P."/>
            <person name="Huang X."/>
            <person name="Yang Y."/>
            <person name="Zhang H."/>
            <person name="He W."/>
            <person name="Peng H."/>
            <person name="Liu Y."/>
            <person name="Wu K."/>
            <person name="Chen J."/>
            <person name="Lirakis M."/>
            <person name="Topalis P."/>
            <person name="Van Leeuwen T."/>
            <person name="Hall A.B."/>
            <person name="Jiang X."/>
            <person name="Thorpe C."/>
            <person name="Mueller R.L."/>
            <person name="Sun C."/>
            <person name="Waterhouse R.M."/>
            <person name="Yan G."/>
            <person name="Tu Z.J."/>
            <person name="Fang X."/>
            <person name="James A.A."/>
        </authorList>
    </citation>
    <scope>NUCLEOTIDE SEQUENCE [LARGE SCALE GENOMIC DNA]</scope>
    <source>
        <strain evidence="3">Foshan</strain>
    </source>
</reference>
<feature type="compositionally biased region" description="Basic and acidic residues" evidence="1">
    <location>
        <begin position="105"/>
        <end position="121"/>
    </location>
</feature>
<evidence type="ECO:0008006" key="4">
    <source>
        <dbReference type="Google" id="ProtNLM"/>
    </source>
</evidence>
<feature type="compositionally biased region" description="Polar residues" evidence="1">
    <location>
        <begin position="474"/>
        <end position="511"/>
    </location>
</feature>
<feature type="compositionally biased region" description="Polar residues" evidence="1">
    <location>
        <begin position="162"/>
        <end position="182"/>
    </location>
</feature>
<evidence type="ECO:0000256" key="1">
    <source>
        <dbReference type="SAM" id="MobiDB-lite"/>
    </source>
</evidence>
<feature type="region of interest" description="Disordered" evidence="1">
    <location>
        <begin position="157"/>
        <end position="191"/>
    </location>
</feature>
<dbReference type="GeneID" id="109417754"/>
<dbReference type="RefSeq" id="XP_029709093.2">
    <property type="nucleotide sequence ID" value="XM_029853233.2"/>
</dbReference>
<feature type="region of interest" description="Disordered" evidence="1">
    <location>
        <begin position="583"/>
        <end position="604"/>
    </location>
</feature>
<dbReference type="Proteomes" id="UP000069940">
    <property type="component" value="Unassembled WGS sequence"/>
</dbReference>
<evidence type="ECO:0000313" key="3">
    <source>
        <dbReference type="Proteomes" id="UP000069940"/>
    </source>
</evidence>
<feature type="region of interest" description="Disordered" evidence="1">
    <location>
        <begin position="345"/>
        <end position="386"/>
    </location>
</feature>
<dbReference type="EnsemblMetazoa" id="AALFPA23_018548.R27208">
    <property type="protein sequence ID" value="AALFPA23_018548.P27208"/>
    <property type="gene ID" value="AALFPA23_018548"/>
</dbReference>
<sequence>MSNDSQSSEEECPILGTPTIGEVKEYLRRLQRLPMDQQANITSETSDDSFDIDDSFQAMIERKRQQMIESKLRDEDTTASTEEATSFTRLSEVGAGDASSQQLRRGNDSTFIEHDSMRKTTDESFEEMERLCSMNLSKLGVQQQHDDEEEEAIRRILESSKNKPNQVSDGTEQKDASSNASTELVDETQLEDVEEPSGMWENTMHHQAGPMGGKAISPVKRMHMLRPSTIIEEATINETTAVGSSGTSKNTSLESFLTARQNLNGSGDDCCSVVTGSEAYRTANESREDEISKISSTVDSTADSAVGFDATTIVEETKLEAKHIPRQVGGQGISEDDDDVIVLSSSDSEAEEEGEYSSIDSGNPDGGKLDNGSLFNNSDSLQEDSLCQEDSIEGAVPGSPILDAVPDHFNDTMEEMEFMMRQGMKILQQQKAQQQSMSEKPKQTPSSVKNTLVVGSHLTPVTPISPNRYLKPKQPTSSNAKQNLFSYSASNKPKSTQKPYSASSNGPSSCGTFKKPVSRFPLPKSAKKFDHVVSPIGEYIKKTPQTMLQARIFCPNRNLIDVLHNKHDNRDSVMSSKENLMQEIDPTTEGYSSSLPRKGVVSSRGAHVLDERNPVRIPGGEKMHKLLNNSPTLVVRHEGRLKYQRETQLTEDSVVDDSMADLSFASGDISVRVLKDVRRF</sequence>
<accession>A0ABM1ZHG0</accession>
<proteinExistence type="predicted"/>
<feature type="region of interest" description="Disordered" evidence="1">
    <location>
        <begin position="69"/>
        <end position="121"/>
    </location>
</feature>
<reference evidence="2" key="2">
    <citation type="submission" date="2025-05" db="UniProtKB">
        <authorList>
            <consortium name="EnsemblMetazoa"/>
        </authorList>
    </citation>
    <scope>IDENTIFICATION</scope>
    <source>
        <strain evidence="2">Foshan</strain>
    </source>
</reference>
<feature type="compositionally biased region" description="Polar residues" evidence="1">
    <location>
        <begin position="373"/>
        <end position="385"/>
    </location>
</feature>
<evidence type="ECO:0000313" key="2">
    <source>
        <dbReference type="EnsemblMetazoa" id="AALFPA23_018548.P27208"/>
    </source>
</evidence>
<feature type="region of interest" description="Disordered" evidence="1">
    <location>
        <begin position="427"/>
        <end position="513"/>
    </location>
</feature>
<organism evidence="2 3">
    <name type="scientific">Aedes albopictus</name>
    <name type="common">Asian tiger mosquito</name>
    <name type="synonym">Stegomyia albopicta</name>
    <dbReference type="NCBI Taxonomy" id="7160"/>
    <lineage>
        <taxon>Eukaryota</taxon>
        <taxon>Metazoa</taxon>
        <taxon>Ecdysozoa</taxon>
        <taxon>Arthropoda</taxon>
        <taxon>Hexapoda</taxon>
        <taxon>Insecta</taxon>
        <taxon>Pterygota</taxon>
        <taxon>Neoptera</taxon>
        <taxon>Endopterygota</taxon>
        <taxon>Diptera</taxon>
        <taxon>Nematocera</taxon>
        <taxon>Culicoidea</taxon>
        <taxon>Culicidae</taxon>
        <taxon>Culicinae</taxon>
        <taxon>Aedini</taxon>
        <taxon>Aedes</taxon>
        <taxon>Stegomyia</taxon>
    </lineage>
</organism>
<name>A0ABM1ZHG0_AEDAL</name>
<protein>
    <recommendedName>
        <fullName evidence="4">Septin interacting protein</fullName>
    </recommendedName>
</protein>